<evidence type="ECO:0000256" key="2">
    <source>
        <dbReference type="ARBA" id="ARBA00022692"/>
    </source>
</evidence>
<evidence type="ECO:0000313" key="10">
    <source>
        <dbReference type="Proteomes" id="UP000284842"/>
    </source>
</evidence>
<feature type="transmembrane region" description="Helical" evidence="6">
    <location>
        <begin position="758"/>
        <end position="779"/>
    </location>
</feature>
<evidence type="ECO:0008006" key="11">
    <source>
        <dbReference type="Google" id="ProtNLM"/>
    </source>
</evidence>
<proteinExistence type="predicted"/>
<keyword evidence="10" id="KW-1185">Reference proteome</keyword>
<name>A0A409WGS1_9AGAR</name>
<evidence type="ECO:0000259" key="7">
    <source>
        <dbReference type="Pfam" id="PF12430"/>
    </source>
</evidence>
<reference evidence="9 10" key="1">
    <citation type="journal article" date="2018" name="Evol. Lett.">
        <title>Horizontal gene cluster transfer increased hallucinogenic mushroom diversity.</title>
        <authorList>
            <person name="Reynolds H.T."/>
            <person name="Vijayakumar V."/>
            <person name="Gluck-Thaler E."/>
            <person name="Korotkin H.B."/>
            <person name="Matheny P.B."/>
            <person name="Slot J.C."/>
        </authorList>
    </citation>
    <scope>NUCLEOTIDE SEQUENCE [LARGE SCALE GENOMIC DNA]</scope>
    <source>
        <strain evidence="9 10">2629</strain>
    </source>
</reference>
<evidence type="ECO:0000256" key="3">
    <source>
        <dbReference type="ARBA" id="ARBA00022989"/>
    </source>
</evidence>
<feature type="region of interest" description="Disordered" evidence="5">
    <location>
        <begin position="372"/>
        <end position="400"/>
    </location>
</feature>
<feature type="domain" description="Abscisic acid G-protein coupled receptor-like" evidence="7">
    <location>
        <begin position="676"/>
        <end position="875"/>
    </location>
</feature>
<dbReference type="InterPro" id="IPR022535">
    <property type="entry name" value="Golgi_pH-regulator_cons_dom"/>
</dbReference>
<feature type="compositionally biased region" description="Low complexity" evidence="5">
    <location>
        <begin position="53"/>
        <end position="65"/>
    </location>
</feature>
<evidence type="ECO:0000313" key="9">
    <source>
        <dbReference type="EMBL" id="PPQ77630.1"/>
    </source>
</evidence>
<keyword evidence="3 6" id="KW-1133">Transmembrane helix</keyword>
<dbReference type="AlphaFoldDB" id="A0A409WGS1"/>
<feature type="domain" description="Golgi pH regulator conserved" evidence="8">
    <location>
        <begin position="551"/>
        <end position="616"/>
    </location>
</feature>
<feature type="transmembrane region" description="Helical" evidence="6">
    <location>
        <begin position="554"/>
        <end position="574"/>
    </location>
</feature>
<accession>A0A409WGS1</accession>
<dbReference type="InterPro" id="IPR015672">
    <property type="entry name" value="GPHR/GTG"/>
</dbReference>
<evidence type="ECO:0000256" key="5">
    <source>
        <dbReference type="SAM" id="MobiDB-lite"/>
    </source>
</evidence>
<gene>
    <name evidence="9" type="ORF">CVT24_005454</name>
</gene>
<feature type="transmembrane region" description="Helical" evidence="6">
    <location>
        <begin position="686"/>
        <end position="708"/>
    </location>
</feature>
<feature type="transmembrane region" description="Helical" evidence="6">
    <location>
        <begin position="443"/>
        <end position="465"/>
    </location>
</feature>
<dbReference type="Proteomes" id="UP000284842">
    <property type="component" value="Unassembled WGS sequence"/>
</dbReference>
<dbReference type="PANTHER" id="PTHR15948:SF0">
    <property type="entry name" value="GOLGI PH REGULATOR A-RELATED"/>
    <property type="match status" value="1"/>
</dbReference>
<feature type="transmembrane region" description="Helical" evidence="6">
    <location>
        <begin position="477"/>
        <end position="501"/>
    </location>
</feature>
<comment type="caution">
    <text evidence="9">The sequence shown here is derived from an EMBL/GenBank/DDBJ whole genome shotgun (WGS) entry which is preliminary data.</text>
</comment>
<dbReference type="EMBL" id="NHTK01005490">
    <property type="protein sequence ID" value="PPQ77630.1"/>
    <property type="molecule type" value="Genomic_DNA"/>
</dbReference>
<dbReference type="InterPro" id="IPR025969">
    <property type="entry name" value="ABA_GPCR_dom"/>
</dbReference>
<dbReference type="PANTHER" id="PTHR15948">
    <property type="entry name" value="G-PROTEIN COUPLED RECEPTOR 89-RELATED"/>
    <property type="match status" value="1"/>
</dbReference>
<dbReference type="OrthoDB" id="264392at2759"/>
<feature type="transmembrane region" description="Helical" evidence="6">
    <location>
        <begin position="791"/>
        <end position="811"/>
    </location>
</feature>
<comment type="subcellular location">
    <subcellularLocation>
        <location evidence="1">Membrane</location>
        <topology evidence="1">Multi-pass membrane protein</topology>
    </subcellularLocation>
</comment>
<sequence length="882" mass="97363">MDLRHPNVYYIENSEQNMLATPQGNCHPAYAPHPHPEYGYIYDGSRSYTTSTSSSSTYQYYSHTSRGSHFDRERGLQGYNHAQSSSSSPQWGTYSPSNSEISLTFEESPSYNTSELPTTGHTFGSSSTEYTYPQSYYLTPAGSSINSRQLPLTEHPHRGCGLVRGPSSAWSISNNRSIHLQTYNDARYHRACNEIIKQMSRVRIPVYAAGSDMVLCLEGGGVPVPSSNQFRQIVAAHNSECPSVFSEIDRYIDLQDDDIRTWLKEGVACTVGTDAILKAASKRRASRRSDNDTLLFITSVHTLASTYRSARTAISQALHPPFLVDTGLVVPLTETHSGIAPVPLRLQARDRDGLKYLLRTLSSNLRALSSTATLSSPNGTSTPVPKRSNSQPRLGYGKGHHLDDEGVNGEGIEMQTLPLPSTHTPKSKRGFFQVDDTQYLHSLLARFLFSWCFAESCTLFFLLILQGLGTFSPETRLLNWTFSLYFLMFAILVLIPLSMSVVISIGVSSSTRTITSLTPRIFVAFLPVALYLFFLSYIPLPIGLKNPDYRTATLSRLIVLGTTVLGLLSGFGAVSNSWEYLPFTSEEKSVPTERDIDTAQYALNSIRNDLDQRTREVAIAARSRDEGPSSWLSRVGASFRGSDNLTRELEGLTALESQMARNLEALKERREAALYANTLRGMVFGLISRVFAIYCVLRIFIALYNVLFRSSLRSNDGNTYSDLLTSILSRILPYLPTFSKPSSDSESHGITYEDLASFSRLVSSVLVGAIILLSLRTVLQGVTRALRVTSKSLAVSVMVLVLAQIMGIYLLSTLVQMRASFPPPPSPATPDGNPSSVPINLFSTIPAYEVFGSVFDWSFLISAVVTGGVKWMHERVNGVGDM</sequence>
<evidence type="ECO:0000256" key="1">
    <source>
        <dbReference type="ARBA" id="ARBA00004141"/>
    </source>
</evidence>
<dbReference type="Pfam" id="PF12430">
    <property type="entry name" value="ABA_GPCR"/>
    <property type="match status" value="1"/>
</dbReference>
<evidence type="ECO:0000259" key="8">
    <source>
        <dbReference type="Pfam" id="PF12537"/>
    </source>
</evidence>
<protein>
    <recommendedName>
        <fullName evidence="11">Abscisic acid G-protein coupled receptor-like domain-containing protein</fullName>
    </recommendedName>
</protein>
<evidence type="ECO:0000256" key="6">
    <source>
        <dbReference type="SAM" id="Phobius"/>
    </source>
</evidence>
<organism evidence="9 10">
    <name type="scientific">Panaeolus cyanescens</name>
    <dbReference type="NCBI Taxonomy" id="181874"/>
    <lineage>
        <taxon>Eukaryota</taxon>
        <taxon>Fungi</taxon>
        <taxon>Dikarya</taxon>
        <taxon>Basidiomycota</taxon>
        <taxon>Agaricomycotina</taxon>
        <taxon>Agaricomycetes</taxon>
        <taxon>Agaricomycetidae</taxon>
        <taxon>Agaricales</taxon>
        <taxon>Agaricineae</taxon>
        <taxon>Galeropsidaceae</taxon>
        <taxon>Panaeolus</taxon>
    </lineage>
</organism>
<dbReference type="InParanoid" id="A0A409WGS1"/>
<dbReference type="Pfam" id="PF12537">
    <property type="entry name" value="GPHR_N"/>
    <property type="match status" value="1"/>
</dbReference>
<evidence type="ECO:0000256" key="4">
    <source>
        <dbReference type="ARBA" id="ARBA00023136"/>
    </source>
</evidence>
<feature type="compositionally biased region" description="Polar residues" evidence="5">
    <location>
        <begin position="377"/>
        <end position="392"/>
    </location>
</feature>
<keyword evidence="2 6" id="KW-0812">Transmembrane</keyword>
<feature type="transmembrane region" description="Helical" evidence="6">
    <location>
        <begin position="521"/>
        <end position="542"/>
    </location>
</feature>
<feature type="region of interest" description="Disordered" evidence="5">
    <location>
        <begin position="53"/>
        <end position="72"/>
    </location>
</feature>
<dbReference type="GO" id="GO:0016020">
    <property type="term" value="C:membrane"/>
    <property type="evidence" value="ECO:0007669"/>
    <property type="project" value="UniProtKB-SubCell"/>
</dbReference>
<keyword evidence="4 6" id="KW-0472">Membrane</keyword>